<protein>
    <recommendedName>
        <fullName evidence="4">YhhN-like protein</fullName>
    </recommendedName>
</protein>
<sequence length="264" mass="31023">MLKQKYAETTLVATFIIYFISVLLQSNFWGNLLSPVVAFLSSLVIYLSLKNIKDFRICWLFLLFYTISWGVADFIWLLYDNFFHINPVNVASINALYTVPNLLLMVSITCFYALNLKKWNLYQLVLDMLAISAILAILLWSFIFSKTPLHFQMNFEYINTMTYIFFDFYIISGMSAAFISAGIKKMSRRYFLVIAGTAVVTFIDYYYAYIYLMKLYQENTIIDGIYMMGNVLFALGQLMKQPTFQIRRRQKQSTRWKISENLKN</sequence>
<feature type="transmembrane region" description="Helical" evidence="1">
    <location>
        <begin position="91"/>
        <end position="114"/>
    </location>
</feature>
<feature type="transmembrane region" description="Helical" evidence="1">
    <location>
        <begin position="58"/>
        <end position="79"/>
    </location>
</feature>
<evidence type="ECO:0000313" key="3">
    <source>
        <dbReference type="Proteomes" id="UP000463883"/>
    </source>
</evidence>
<evidence type="ECO:0000256" key="1">
    <source>
        <dbReference type="SAM" id="Phobius"/>
    </source>
</evidence>
<feature type="transmembrane region" description="Helical" evidence="1">
    <location>
        <begin position="7"/>
        <end position="26"/>
    </location>
</feature>
<name>A0A6P1MCB7_9FIRM</name>
<gene>
    <name evidence="2" type="ORF">Ami3637_07625</name>
</gene>
<keyword evidence="1" id="KW-1133">Transmembrane helix</keyword>
<dbReference type="RefSeq" id="WP_162362059.1">
    <property type="nucleotide sequence ID" value="NZ_CP047591.1"/>
</dbReference>
<dbReference type="EMBL" id="CP047591">
    <property type="protein sequence ID" value="QHI72290.1"/>
    <property type="molecule type" value="Genomic_DNA"/>
</dbReference>
<evidence type="ECO:0008006" key="4">
    <source>
        <dbReference type="Google" id="ProtNLM"/>
    </source>
</evidence>
<reference evidence="2 3" key="1">
    <citation type="submission" date="2020-01" db="EMBL/GenBank/DDBJ databases">
        <title>Genomic analysis of Aminipila sp. CBA3637.</title>
        <authorList>
            <person name="Kim Y.B."/>
            <person name="Roh S.W."/>
        </authorList>
    </citation>
    <scope>NUCLEOTIDE SEQUENCE [LARGE SCALE GENOMIC DNA]</scope>
    <source>
        <strain evidence="2 3">CBA3637</strain>
    </source>
</reference>
<evidence type="ECO:0000313" key="2">
    <source>
        <dbReference type="EMBL" id="QHI72290.1"/>
    </source>
</evidence>
<organism evidence="2 3">
    <name type="scientific">Aminipila terrae</name>
    <dbReference type="NCBI Taxonomy" id="2697030"/>
    <lineage>
        <taxon>Bacteria</taxon>
        <taxon>Bacillati</taxon>
        <taxon>Bacillota</taxon>
        <taxon>Clostridia</taxon>
        <taxon>Peptostreptococcales</taxon>
        <taxon>Anaerovoracaceae</taxon>
        <taxon>Aminipila</taxon>
    </lineage>
</organism>
<proteinExistence type="predicted"/>
<feature type="transmembrane region" description="Helical" evidence="1">
    <location>
        <begin position="163"/>
        <end position="183"/>
    </location>
</feature>
<feature type="transmembrane region" description="Helical" evidence="1">
    <location>
        <begin position="221"/>
        <end position="239"/>
    </location>
</feature>
<feature type="transmembrane region" description="Helical" evidence="1">
    <location>
        <begin position="121"/>
        <end position="143"/>
    </location>
</feature>
<accession>A0A6P1MCB7</accession>
<feature type="transmembrane region" description="Helical" evidence="1">
    <location>
        <begin position="190"/>
        <end position="209"/>
    </location>
</feature>
<feature type="transmembrane region" description="Helical" evidence="1">
    <location>
        <begin position="32"/>
        <end position="49"/>
    </location>
</feature>
<keyword evidence="3" id="KW-1185">Reference proteome</keyword>
<keyword evidence="1" id="KW-0812">Transmembrane</keyword>
<keyword evidence="1" id="KW-0472">Membrane</keyword>
<dbReference type="AlphaFoldDB" id="A0A6P1MCB7"/>
<dbReference type="Proteomes" id="UP000463883">
    <property type="component" value="Chromosome"/>
</dbReference>
<dbReference type="KEGG" id="amic:Ami3637_07625"/>